<dbReference type="EC" id="2.1.1.-" evidence="9"/>
<dbReference type="PANTHER" id="PTHR30487:SF0">
    <property type="entry name" value="PREPILIN LEADER PEPTIDASE_N-METHYLTRANSFERASE-RELATED"/>
    <property type="match status" value="1"/>
</dbReference>
<protein>
    <recommendedName>
        <fullName evidence="9">Prepilin leader peptidase/N-methyltransferase</fullName>
        <ecNumber evidence="9">2.1.1.-</ecNumber>
        <ecNumber evidence="9">3.4.23.43</ecNumber>
    </recommendedName>
</protein>
<feature type="transmembrane region" description="Helical" evidence="10">
    <location>
        <begin position="159"/>
        <end position="183"/>
    </location>
</feature>
<dbReference type="GO" id="GO:0005886">
    <property type="term" value="C:plasma membrane"/>
    <property type="evidence" value="ECO:0007669"/>
    <property type="project" value="UniProtKB-SubCell"/>
</dbReference>
<evidence type="ECO:0000256" key="4">
    <source>
        <dbReference type="ARBA" id="ARBA00022519"/>
    </source>
</evidence>
<dbReference type="PANTHER" id="PTHR30487">
    <property type="entry name" value="TYPE 4 PREPILIN-LIKE PROTEINS LEADER PEPTIDE-PROCESSING ENZYME"/>
    <property type="match status" value="1"/>
</dbReference>
<comment type="similarity">
    <text evidence="2 8">Belongs to the peptidase A24 family.</text>
</comment>
<dbReference type="InterPro" id="IPR000045">
    <property type="entry name" value="Prepilin_IV_endopep_pep"/>
</dbReference>
<keyword evidence="6 10" id="KW-1133">Transmembrane helix</keyword>
<dbReference type="RefSeq" id="WP_089411609.1">
    <property type="nucleotide sequence ID" value="NZ_FZQA01000002.1"/>
</dbReference>
<dbReference type="InterPro" id="IPR050882">
    <property type="entry name" value="Prepilin_peptidase/N-MTase"/>
</dbReference>
<keyword evidence="14" id="KW-1185">Reference proteome</keyword>
<feature type="transmembrane region" description="Helical" evidence="10">
    <location>
        <begin position="203"/>
        <end position="224"/>
    </location>
</feature>
<evidence type="ECO:0000313" key="14">
    <source>
        <dbReference type="Proteomes" id="UP000198346"/>
    </source>
</evidence>
<feature type="domain" description="Prepilin type IV endopeptidase peptidase" evidence="11">
    <location>
        <begin position="117"/>
        <end position="223"/>
    </location>
</feature>
<evidence type="ECO:0000256" key="3">
    <source>
        <dbReference type="ARBA" id="ARBA00022475"/>
    </source>
</evidence>
<dbReference type="Proteomes" id="UP000198346">
    <property type="component" value="Unassembled WGS sequence"/>
</dbReference>
<dbReference type="Gene3D" id="1.20.120.1220">
    <property type="match status" value="1"/>
</dbReference>
<dbReference type="Pfam" id="PF01478">
    <property type="entry name" value="Peptidase_A24"/>
    <property type="match status" value="1"/>
</dbReference>
<dbReference type="AlphaFoldDB" id="A0A239PPM2"/>
<proteinExistence type="inferred from homology"/>
<feature type="transmembrane region" description="Helical" evidence="10">
    <location>
        <begin position="236"/>
        <end position="259"/>
    </location>
</feature>
<dbReference type="GO" id="GO:0008168">
    <property type="term" value="F:methyltransferase activity"/>
    <property type="evidence" value="ECO:0007669"/>
    <property type="project" value="UniProtKB-KW"/>
</dbReference>
<keyword evidence="9" id="KW-0489">Methyltransferase</keyword>
<dbReference type="GO" id="GO:0032259">
    <property type="term" value="P:methylation"/>
    <property type="evidence" value="ECO:0007669"/>
    <property type="project" value="UniProtKB-KW"/>
</dbReference>
<keyword evidence="9" id="KW-0645">Protease</keyword>
<feature type="domain" description="Prepilin peptidase A24 N-terminal" evidence="12">
    <location>
        <begin position="12"/>
        <end position="102"/>
    </location>
</feature>
<keyword evidence="7 10" id="KW-0472">Membrane</keyword>
<keyword evidence="4" id="KW-0997">Cell inner membrane</keyword>
<dbReference type="GO" id="GO:0004190">
    <property type="term" value="F:aspartic-type endopeptidase activity"/>
    <property type="evidence" value="ECO:0007669"/>
    <property type="project" value="UniProtKB-EC"/>
</dbReference>
<feature type="transmembrane region" description="Helical" evidence="10">
    <location>
        <begin position="134"/>
        <end position="152"/>
    </location>
</feature>
<evidence type="ECO:0000256" key="5">
    <source>
        <dbReference type="ARBA" id="ARBA00022692"/>
    </source>
</evidence>
<sequence length="260" mass="26236">MEWFFYVTAALAGLLAGSFLNVVIYRGPSMWGLIEESDGADRGTLLAPRSYCPQCRTRLSPLHLIPLASYLALRGRCAACGAAIPPRYPLVELAGALAALGALALFGASPEALLAAIFLWSLIALAAIDFETGFLPDALTLPLLLFGLLANVGDRFVPLEAAAVGAAAGYAAFGLIALAYAALRGREGLGAGDAKLLAAIGAWGGWPALAPAVFVGALATLAVVGVRAVMGKRVDAAAPIAFGPGLCLGGAAAFLGSAAG</sequence>
<evidence type="ECO:0000259" key="12">
    <source>
        <dbReference type="Pfam" id="PF06750"/>
    </source>
</evidence>
<evidence type="ECO:0000256" key="2">
    <source>
        <dbReference type="ARBA" id="ARBA00005801"/>
    </source>
</evidence>
<evidence type="ECO:0000259" key="11">
    <source>
        <dbReference type="Pfam" id="PF01478"/>
    </source>
</evidence>
<dbReference type="PRINTS" id="PR00864">
    <property type="entry name" value="PREPILNPTASE"/>
</dbReference>
<feature type="transmembrane region" description="Helical" evidence="10">
    <location>
        <begin position="97"/>
        <end position="128"/>
    </location>
</feature>
<feature type="transmembrane region" description="Helical" evidence="10">
    <location>
        <begin position="6"/>
        <end position="25"/>
    </location>
</feature>
<evidence type="ECO:0000256" key="10">
    <source>
        <dbReference type="SAM" id="Phobius"/>
    </source>
</evidence>
<comment type="function">
    <text evidence="9">Plays an essential role in type IV pili and type II pseudopili formation by proteolytically removing the leader sequence from substrate proteins and subsequently monomethylating the alpha-amino group of the newly exposed N-terminal phenylalanine.</text>
</comment>
<dbReference type="OrthoDB" id="9789291at2"/>
<gene>
    <name evidence="13" type="ORF">SAMN06297382_1111</name>
</gene>
<accession>A0A239PPM2</accession>
<reference evidence="13 14" key="1">
    <citation type="submission" date="2017-07" db="EMBL/GenBank/DDBJ databases">
        <authorList>
            <person name="Sun Z.S."/>
            <person name="Albrecht U."/>
            <person name="Echele G."/>
            <person name="Lee C.C."/>
        </authorList>
    </citation>
    <scope>NUCLEOTIDE SEQUENCE [LARGE SCALE GENOMIC DNA]</scope>
    <source>
        <strain evidence="13 14">CGMCC 1.12710</strain>
    </source>
</reference>
<evidence type="ECO:0000256" key="9">
    <source>
        <dbReference type="RuleBase" id="RU003794"/>
    </source>
</evidence>
<evidence type="ECO:0000256" key="7">
    <source>
        <dbReference type="ARBA" id="ARBA00023136"/>
    </source>
</evidence>
<keyword evidence="9" id="KW-0378">Hydrolase</keyword>
<comment type="subcellular location">
    <subcellularLocation>
        <location evidence="1">Cell inner membrane</location>
        <topology evidence="1">Multi-pass membrane protein</topology>
    </subcellularLocation>
    <subcellularLocation>
        <location evidence="9">Cell membrane</location>
        <topology evidence="9">Multi-pass membrane protein</topology>
    </subcellularLocation>
</comment>
<keyword evidence="3" id="KW-1003">Cell membrane</keyword>
<dbReference type="EC" id="3.4.23.43" evidence="9"/>
<evidence type="ECO:0000256" key="1">
    <source>
        <dbReference type="ARBA" id="ARBA00004429"/>
    </source>
</evidence>
<dbReference type="InterPro" id="IPR010627">
    <property type="entry name" value="Prepilin_pept_A24_N"/>
</dbReference>
<keyword evidence="9" id="KW-0808">Transferase</keyword>
<organism evidence="13 14">
    <name type="scientific">Amphiplicatus metriothermophilus</name>
    <dbReference type="NCBI Taxonomy" id="1519374"/>
    <lineage>
        <taxon>Bacteria</taxon>
        <taxon>Pseudomonadati</taxon>
        <taxon>Pseudomonadota</taxon>
        <taxon>Alphaproteobacteria</taxon>
        <taxon>Parvularculales</taxon>
        <taxon>Parvularculaceae</taxon>
        <taxon>Amphiplicatus</taxon>
    </lineage>
</organism>
<evidence type="ECO:0000256" key="8">
    <source>
        <dbReference type="RuleBase" id="RU003793"/>
    </source>
</evidence>
<dbReference type="EMBL" id="FZQA01000002">
    <property type="protein sequence ID" value="SNT72080.1"/>
    <property type="molecule type" value="Genomic_DNA"/>
</dbReference>
<dbReference type="GO" id="GO:0006465">
    <property type="term" value="P:signal peptide processing"/>
    <property type="evidence" value="ECO:0007669"/>
    <property type="project" value="TreeGrafter"/>
</dbReference>
<dbReference type="InterPro" id="IPR014032">
    <property type="entry name" value="Peptidase_A24A_bac"/>
</dbReference>
<keyword evidence="5 9" id="KW-0812">Transmembrane</keyword>
<evidence type="ECO:0000313" key="13">
    <source>
        <dbReference type="EMBL" id="SNT72080.1"/>
    </source>
</evidence>
<keyword evidence="9" id="KW-0511">Multifunctional enzyme</keyword>
<dbReference type="Pfam" id="PF06750">
    <property type="entry name" value="A24_N_bact"/>
    <property type="match status" value="1"/>
</dbReference>
<comment type="catalytic activity">
    <reaction evidence="9">
        <text>Typically cleaves a -Gly-|-Phe- bond to release an N-terminal, basic peptide of 5-8 residues from type IV prepilin, and then N-methylates the new N-terminal amino group, the methyl donor being S-adenosyl-L-methionine.</text>
        <dbReference type="EC" id="3.4.23.43"/>
    </reaction>
</comment>
<evidence type="ECO:0000256" key="6">
    <source>
        <dbReference type="ARBA" id="ARBA00022989"/>
    </source>
</evidence>
<name>A0A239PPM2_9PROT</name>